<dbReference type="SMART" id="SM00630">
    <property type="entry name" value="Sema"/>
    <property type="match status" value="1"/>
</dbReference>
<keyword evidence="5" id="KW-1185">Reference proteome</keyword>
<dbReference type="EMBL" id="KQ981958">
    <property type="protein sequence ID" value="KYN31965.1"/>
    <property type="molecule type" value="Genomic_DNA"/>
</dbReference>
<dbReference type="GO" id="GO:0005886">
    <property type="term" value="C:plasma membrane"/>
    <property type="evidence" value="ECO:0007669"/>
    <property type="project" value="TreeGrafter"/>
</dbReference>
<dbReference type="InterPro" id="IPR015943">
    <property type="entry name" value="WD40/YVTN_repeat-like_dom_sf"/>
</dbReference>
<organism evidence="4 5">
    <name type="scientific">Trachymyrmex septentrionalis</name>
    <dbReference type="NCBI Taxonomy" id="34720"/>
    <lineage>
        <taxon>Eukaryota</taxon>
        <taxon>Metazoa</taxon>
        <taxon>Ecdysozoa</taxon>
        <taxon>Arthropoda</taxon>
        <taxon>Hexapoda</taxon>
        <taxon>Insecta</taxon>
        <taxon>Pterygota</taxon>
        <taxon>Neoptera</taxon>
        <taxon>Endopterygota</taxon>
        <taxon>Hymenoptera</taxon>
        <taxon>Apocrita</taxon>
        <taxon>Aculeata</taxon>
        <taxon>Formicoidea</taxon>
        <taxon>Formicidae</taxon>
        <taxon>Myrmicinae</taxon>
        <taxon>Trachymyrmex</taxon>
    </lineage>
</organism>
<protein>
    <submittedName>
        <fullName evidence="4">Semaphorin-2A</fullName>
    </submittedName>
</protein>
<evidence type="ECO:0000256" key="1">
    <source>
        <dbReference type="ARBA" id="ARBA00022782"/>
    </source>
</evidence>
<gene>
    <name evidence="4" type="ORF">ALC56_13718</name>
</gene>
<feature type="domain" description="Sema" evidence="3">
    <location>
        <begin position="24"/>
        <end position="314"/>
    </location>
</feature>
<evidence type="ECO:0000313" key="5">
    <source>
        <dbReference type="Proteomes" id="UP000078541"/>
    </source>
</evidence>
<dbReference type="InterPro" id="IPR036352">
    <property type="entry name" value="Semap_dom_sf"/>
</dbReference>
<dbReference type="PANTHER" id="PTHR11036">
    <property type="entry name" value="SEMAPHORIN"/>
    <property type="match status" value="1"/>
</dbReference>
<dbReference type="SUPFAM" id="SSF101912">
    <property type="entry name" value="Sema domain"/>
    <property type="match status" value="1"/>
</dbReference>
<dbReference type="Proteomes" id="UP000078541">
    <property type="component" value="Unassembled WGS sequence"/>
</dbReference>
<dbReference type="GO" id="GO:0045499">
    <property type="term" value="F:chemorepellent activity"/>
    <property type="evidence" value="ECO:0007669"/>
    <property type="project" value="TreeGrafter"/>
</dbReference>
<evidence type="ECO:0000256" key="2">
    <source>
        <dbReference type="PROSITE-ProRule" id="PRU00352"/>
    </source>
</evidence>
<keyword evidence="1" id="KW-0221">Differentiation</keyword>
<dbReference type="AlphaFoldDB" id="A0A195EUN0"/>
<dbReference type="InterPro" id="IPR027231">
    <property type="entry name" value="Semaphorin"/>
</dbReference>
<dbReference type="GO" id="GO:0007411">
    <property type="term" value="P:axon guidance"/>
    <property type="evidence" value="ECO:0007669"/>
    <property type="project" value="TreeGrafter"/>
</dbReference>
<dbReference type="Gene3D" id="2.130.10.10">
    <property type="entry name" value="YVTN repeat-like/Quinoprotein amine dehydrogenase"/>
    <property type="match status" value="1"/>
</dbReference>
<dbReference type="STRING" id="34720.A0A195EUN0"/>
<dbReference type="GO" id="GO:0071526">
    <property type="term" value="P:semaphorin-plexin signaling pathway"/>
    <property type="evidence" value="ECO:0007669"/>
    <property type="project" value="TreeGrafter"/>
</dbReference>
<dbReference type="GO" id="GO:0030335">
    <property type="term" value="P:positive regulation of cell migration"/>
    <property type="evidence" value="ECO:0007669"/>
    <property type="project" value="TreeGrafter"/>
</dbReference>
<sequence>MFPRCGFQRIRTGRWKENVERARYVPCNSDEFTVEIKHVREFSCGMLYYRTLYLDSKRDALYVGAMDKIFRLNLSNISHSNCEIFLRVTSSPKLSGLRDALNLEPSNVANCVSKGKSEHFDCRNHIRVIQPMGDGNRLYMCGTNAHSPKDWVIYSNLTHLPRHEFVPGVGMGIAKCPYDPADNSTAVWVEKGNPGDLPALYSGTNAEFTKADTVIFRTDLYNLTTGRKTYSFKRTLKYDSKWLDNIDRYDGCFVFLEGAASAFPHSVEACHHSNARVPEETDGLYARFSYNLRDIASLSRFFGLLGGMARHNED</sequence>
<dbReference type="PANTHER" id="PTHR11036:SF90">
    <property type="entry name" value="SEMAPHORIN 2B, ISOFORM D-RELATED"/>
    <property type="match status" value="1"/>
</dbReference>
<comment type="caution">
    <text evidence="2">Lacks conserved residue(s) required for the propagation of feature annotation.</text>
</comment>
<dbReference type="InterPro" id="IPR001627">
    <property type="entry name" value="Semap_dom"/>
</dbReference>
<accession>A0A195EUN0</accession>
<dbReference type="PROSITE" id="PS51004">
    <property type="entry name" value="SEMA"/>
    <property type="match status" value="1"/>
</dbReference>
<evidence type="ECO:0000259" key="3">
    <source>
        <dbReference type="PROSITE" id="PS51004"/>
    </source>
</evidence>
<dbReference type="GO" id="GO:0030215">
    <property type="term" value="F:semaphorin receptor binding"/>
    <property type="evidence" value="ECO:0007669"/>
    <property type="project" value="InterPro"/>
</dbReference>
<name>A0A195EUN0_9HYME</name>
<reference evidence="4 5" key="1">
    <citation type="submission" date="2016-03" db="EMBL/GenBank/DDBJ databases">
        <title>Trachymyrmex septentrionalis WGS genome.</title>
        <authorList>
            <person name="Nygaard S."/>
            <person name="Hu H."/>
            <person name="Boomsma J."/>
            <person name="Zhang G."/>
        </authorList>
    </citation>
    <scope>NUCLEOTIDE SEQUENCE [LARGE SCALE GENOMIC DNA]</scope>
    <source>
        <strain evidence="4">Tsep2-gDNA-1</strain>
        <tissue evidence="4">Whole body</tissue>
    </source>
</reference>
<evidence type="ECO:0000313" key="4">
    <source>
        <dbReference type="EMBL" id="KYN31965.1"/>
    </source>
</evidence>
<proteinExistence type="predicted"/>